<gene>
    <name evidence="3" type="ORF">g.18376</name>
</gene>
<evidence type="ECO:0000256" key="1">
    <source>
        <dbReference type="SAM" id="Coils"/>
    </source>
</evidence>
<name>A0A146MAG3_LYGHE</name>
<sequence length="229" mass="25692">CVLFIIQDAVCRSSNTRPCSQSSINRIRHKYIQEIREEIEDLREIEKITSECSRSVKIALKRLREDINKARPSSGPSENINNCLDELNNQANNIESSYLNTLNEKCYSKIAEDVQQVQEKVDEAISKIELCAQNSGASCKSIANCCEDVEDDFDDEDVDDEVGDLVNIYKRCVRNECKIILSRINELRSQIAGCLQLTDPAETTTTIAPTPETETDNPITTTSDPVIPS</sequence>
<proteinExistence type="predicted"/>
<evidence type="ECO:0000313" key="3">
    <source>
        <dbReference type="EMBL" id="JAQ15540.1"/>
    </source>
</evidence>
<organism evidence="3">
    <name type="scientific">Lygus hesperus</name>
    <name type="common">Western plant bug</name>
    <dbReference type="NCBI Taxonomy" id="30085"/>
    <lineage>
        <taxon>Eukaryota</taxon>
        <taxon>Metazoa</taxon>
        <taxon>Ecdysozoa</taxon>
        <taxon>Arthropoda</taxon>
        <taxon>Hexapoda</taxon>
        <taxon>Insecta</taxon>
        <taxon>Pterygota</taxon>
        <taxon>Neoptera</taxon>
        <taxon>Paraneoptera</taxon>
        <taxon>Hemiptera</taxon>
        <taxon>Heteroptera</taxon>
        <taxon>Panheteroptera</taxon>
        <taxon>Cimicomorpha</taxon>
        <taxon>Miridae</taxon>
        <taxon>Mirini</taxon>
        <taxon>Lygus</taxon>
    </lineage>
</organism>
<accession>A0A146MAG3</accession>
<reference evidence="3" key="1">
    <citation type="journal article" date="2016" name="Gigascience">
        <title>De novo construction of an expanded transcriptome assembly for the western tarnished plant bug, Lygus hesperus.</title>
        <authorList>
            <person name="Tassone E.E."/>
            <person name="Geib S.M."/>
            <person name="Hall B."/>
            <person name="Fabrick J.A."/>
            <person name="Brent C.S."/>
            <person name="Hull J.J."/>
        </authorList>
    </citation>
    <scope>NUCLEOTIDE SEQUENCE</scope>
</reference>
<evidence type="ECO:0000256" key="2">
    <source>
        <dbReference type="SAM" id="MobiDB-lite"/>
    </source>
</evidence>
<feature type="non-terminal residue" evidence="3">
    <location>
        <position position="1"/>
    </location>
</feature>
<dbReference type="EMBL" id="GDHC01003089">
    <property type="protein sequence ID" value="JAQ15540.1"/>
    <property type="molecule type" value="Transcribed_RNA"/>
</dbReference>
<feature type="compositionally biased region" description="Polar residues" evidence="2">
    <location>
        <begin position="217"/>
        <end position="229"/>
    </location>
</feature>
<feature type="coiled-coil region" evidence="1">
    <location>
        <begin position="77"/>
        <end position="134"/>
    </location>
</feature>
<dbReference type="AlphaFoldDB" id="A0A146MAG3"/>
<feature type="region of interest" description="Disordered" evidence="2">
    <location>
        <begin position="203"/>
        <end position="229"/>
    </location>
</feature>
<keyword evidence="1" id="KW-0175">Coiled coil</keyword>
<protein>
    <submittedName>
        <fullName evidence="3">Uncharacterized protein</fullName>
    </submittedName>
</protein>
<feature type="compositionally biased region" description="Low complexity" evidence="2">
    <location>
        <begin position="203"/>
        <end position="212"/>
    </location>
</feature>